<accession>A0ACC2W733</accession>
<keyword evidence="2" id="KW-1185">Reference proteome</keyword>
<name>A0ACC2W733_9TREE</name>
<evidence type="ECO:0000313" key="1">
    <source>
        <dbReference type="EMBL" id="KAJ9107223.1"/>
    </source>
</evidence>
<dbReference type="EMBL" id="JASBWS010000037">
    <property type="protein sequence ID" value="KAJ9107223.1"/>
    <property type="molecule type" value="Genomic_DNA"/>
</dbReference>
<organism evidence="1 2">
    <name type="scientific">Naganishia adeliensis</name>
    <dbReference type="NCBI Taxonomy" id="92952"/>
    <lineage>
        <taxon>Eukaryota</taxon>
        <taxon>Fungi</taxon>
        <taxon>Dikarya</taxon>
        <taxon>Basidiomycota</taxon>
        <taxon>Agaricomycotina</taxon>
        <taxon>Tremellomycetes</taxon>
        <taxon>Filobasidiales</taxon>
        <taxon>Filobasidiaceae</taxon>
        <taxon>Naganishia</taxon>
    </lineage>
</organism>
<evidence type="ECO:0000313" key="2">
    <source>
        <dbReference type="Proteomes" id="UP001230649"/>
    </source>
</evidence>
<sequence>MPQGAGIMYIEPRSPVRSGFKKASPINSAPDTVDSSSQPKTPKTTQRPSQPHGKSILQTLLWLTPLVTLLPYFLGKLHYNLPEPRTETHLSDGTPVVSEANIIKHIQALEDIGYRIVGTQEAEAGELYVYDQVEELANQCALSEVLECNVWYQKGDGMHQFDIMDHAVLKAYRGIGNIILQISGVNTTRTIEGDLMNNAILLNAHIDSALPSPGAADVKAVINLEAAGSTGGALLFQATSKEMIEAYSKVPRPHGTVVAADIFSSGIIMSDTDFVQFEKYLGISGLDHFADTTMAVLDHLLQVGSPLNTDTPWSPPNMVYYSFFDRIFVYYSMNTAKLLCAVLIMVYVGLLATCTSETERTVYRRALASTFGNLLVGIATAVLLALFLANGLQKSHTWFTHEHLPLVVFGVPAAASILVYQYWLFSEEKADRNTQEHAAVFATIGFEVLLMSLMQAFQIRSAYLFVNMAVTGLIPLICNEAYNLATNKHAQIHFGLVHWLWTAFSMPMIVEASTSFLDIFVPLTGRMGKEAPTEIIIAVLSAFLVYVFLPTLVPQFHRFNRDSQRKILMAVLLLSGAILAFFASPAWSSYDATHPKRAGIQYMYNTTSGTHTLHVAQLDSGPGFPEFVEKVHTKYGMQTRMPVPSIPSDTNSDWDILYPISAFIEAEKFPVIGQALPAGEVLPTIQFQLVENVWDDVLNTRNVTLRINHEGLIYPVIAFSAEVLEWSFQTAAPVGHTRHYVKAASSPGKEDFMFHMSLKKDSLHEKLNLHWVGIDTRQMYPATSEKYGANLPTTALFRGLDSWLKTEYKDSMEVLLIGAVAGVVEL</sequence>
<comment type="caution">
    <text evidence="1">The sequence shown here is derived from an EMBL/GenBank/DDBJ whole genome shotgun (WGS) entry which is preliminary data.</text>
</comment>
<gene>
    <name evidence="1" type="ORF">QFC20_003758</name>
</gene>
<reference evidence="1" key="1">
    <citation type="submission" date="2023-04" db="EMBL/GenBank/DDBJ databases">
        <title>Draft Genome sequencing of Naganishia species isolated from polar environments using Oxford Nanopore Technology.</title>
        <authorList>
            <person name="Leo P."/>
            <person name="Venkateswaran K."/>
        </authorList>
    </citation>
    <scope>NUCLEOTIDE SEQUENCE</scope>
    <source>
        <strain evidence="1">MNA-CCFEE 5262</strain>
    </source>
</reference>
<dbReference type="Proteomes" id="UP001230649">
    <property type="component" value="Unassembled WGS sequence"/>
</dbReference>
<proteinExistence type="predicted"/>
<protein>
    <submittedName>
        <fullName evidence="1">Uncharacterized protein</fullName>
    </submittedName>
</protein>